<name>A0ABY6KAX8_9ARAC</name>
<accession>A0ABY6KAX8</accession>
<dbReference type="EMBL" id="CP092865">
    <property type="protein sequence ID" value="UYV66006.1"/>
    <property type="molecule type" value="Genomic_DNA"/>
</dbReference>
<evidence type="ECO:0008006" key="3">
    <source>
        <dbReference type="Google" id="ProtNLM"/>
    </source>
</evidence>
<keyword evidence="2" id="KW-1185">Reference proteome</keyword>
<evidence type="ECO:0000313" key="2">
    <source>
        <dbReference type="Proteomes" id="UP001235939"/>
    </source>
</evidence>
<reference evidence="1 2" key="1">
    <citation type="submission" date="2022-01" db="EMBL/GenBank/DDBJ databases">
        <title>A chromosomal length assembly of Cordylochernes scorpioides.</title>
        <authorList>
            <person name="Zeh D."/>
            <person name="Zeh J."/>
        </authorList>
    </citation>
    <scope>NUCLEOTIDE SEQUENCE [LARGE SCALE GENOMIC DNA]</scope>
    <source>
        <strain evidence="1">IN4F17</strain>
        <tissue evidence="1">Whole Body</tissue>
    </source>
</reference>
<sequence length="101" mass="11125">MTAMADDIVLIGESMVNLQEKINRLKTYLDANYLTLNEAKSKIITPGYILRMETGGFSLGVTSPQTQYGQQPGRHAARFTSDPRTLIVHLTSLGTAPSELR</sequence>
<evidence type="ECO:0000313" key="1">
    <source>
        <dbReference type="EMBL" id="UYV66006.1"/>
    </source>
</evidence>
<dbReference type="Proteomes" id="UP001235939">
    <property type="component" value="Chromosome 03"/>
</dbReference>
<protein>
    <recommendedName>
        <fullName evidence="3">Reverse transcriptase domain-containing protein</fullName>
    </recommendedName>
</protein>
<organism evidence="1 2">
    <name type="scientific">Cordylochernes scorpioides</name>
    <dbReference type="NCBI Taxonomy" id="51811"/>
    <lineage>
        <taxon>Eukaryota</taxon>
        <taxon>Metazoa</taxon>
        <taxon>Ecdysozoa</taxon>
        <taxon>Arthropoda</taxon>
        <taxon>Chelicerata</taxon>
        <taxon>Arachnida</taxon>
        <taxon>Pseudoscorpiones</taxon>
        <taxon>Cheliferoidea</taxon>
        <taxon>Chernetidae</taxon>
        <taxon>Cordylochernes</taxon>
    </lineage>
</organism>
<gene>
    <name evidence="1" type="ORF">LAZ67_3006144</name>
</gene>
<proteinExistence type="predicted"/>